<dbReference type="GO" id="GO:1990837">
    <property type="term" value="F:sequence-specific double-stranded DNA binding"/>
    <property type="evidence" value="ECO:0007669"/>
    <property type="project" value="TreeGrafter"/>
</dbReference>
<accession>A0A081A327</accession>
<feature type="region of interest" description="Disordered" evidence="5">
    <location>
        <begin position="91"/>
        <end position="155"/>
    </location>
</feature>
<keyword evidence="3" id="KW-0862">Zinc</keyword>
<evidence type="ECO:0000256" key="4">
    <source>
        <dbReference type="PROSITE-ProRule" id="PRU00027"/>
    </source>
</evidence>
<dbReference type="PANTHER" id="PTHR34396:SF25">
    <property type="entry name" value="BOUNDARY ELEMENT ASSOCIATED FACTOR"/>
    <property type="match status" value="1"/>
</dbReference>
<gene>
    <name evidence="7" type="ORF">F444_10730</name>
</gene>
<evidence type="ECO:0000259" key="6">
    <source>
        <dbReference type="PROSITE" id="PS50808"/>
    </source>
</evidence>
<evidence type="ECO:0000313" key="7">
    <source>
        <dbReference type="EMBL" id="ETO73288.1"/>
    </source>
</evidence>
<dbReference type="GO" id="GO:0008270">
    <property type="term" value="F:zinc ion binding"/>
    <property type="evidence" value="ECO:0007669"/>
    <property type="project" value="UniProtKB-KW"/>
</dbReference>
<evidence type="ECO:0000256" key="5">
    <source>
        <dbReference type="SAM" id="MobiDB-lite"/>
    </source>
</evidence>
<feature type="compositionally biased region" description="Low complexity" evidence="5">
    <location>
        <begin position="109"/>
        <end position="130"/>
    </location>
</feature>
<keyword evidence="2 4" id="KW-0863">Zinc-finger</keyword>
<dbReference type="GO" id="GO:0006357">
    <property type="term" value="P:regulation of transcription by RNA polymerase II"/>
    <property type="evidence" value="ECO:0007669"/>
    <property type="project" value="TreeGrafter"/>
</dbReference>
<proteinExistence type="predicted"/>
<comment type="caution">
    <text evidence="7">The sequence shown here is derived from an EMBL/GenBank/DDBJ whole genome shotgun (WGS) entry which is preliminary data.</text>
</comment>
<sequence>MTVSGDICAFFFEPVYDPDAPPPAPPPPPSPTAPKKRGRKKSVSLGGANRHRCKVCHNVYTQAVSTGYTNLLTHLRIKHPDWEEMFKSQKLQSVAPVAPSTEENATELSTRSRSPSATPSATPSANSSAPKRVRPSGAGRKRGPVYEHFEDAPLTPGKKQKTMRCVYCHEDTPQLSARLKLHLSTKCPEVPEDVKTKYAGAVGVMSNRVEGAVANKSEAAAKEPVSPSTKPATTAFKSPSTKPATSAVKLPTKLQQRSSPSIAAKRSTVNLRVFEEKLTAAMIATDAPWKLLDNAQFREAMEMLHPVSDTFPLTATRARNEVLDRLTQTYDRDCKDILATSNTVTLMVKSTDVAPDGTKKATYVAVDEWRRAFVLAEGSNSSTSPYVAEVFSMLSTLPSSSAKIFLCTPTSGTYARARQELQPNDSDSRNPITLMGVCMTQQTALLLHELLLCSMSLEEALDNAGLIGDALHALPSLRNRVLQGVYGDNSADKAVKAFSQVSATSWRSVAMAVKQATRLESFLRVAISQESKDSPSSLQKLRALVDMSSSDIAWNTLKNTAQLLLPLNYFSALSELQTTTSGQLLALWIWLFGAATRSPLFDGNSHPLATSFMQRLECYVEEHFIACMVLDPRVHGAGLSVSGLRRARGITVRVATSLIPNFNENNFIRSYNDYVKQQGDFGEPGVWNAANTSNPMEFWGDYEGDPIHNQLAVVAKTVCSFVPHTCSLEELWADTQQTKVVDTTVSKELEKCTKIRHAAALNARASAKEVTNRFQPLLSIENEPSIEEFLQSNAVIQGGDELDSSSHKLAVRSVVESVKDGLEDDVAGSDARSMALDASWFDISSAGLDKIKSAVENYLNAVIQE</sequence>
<feature type="domain" description="BED-type" evidence="6">
    <location>
        <begin position="140"/>
        <end position="194"/>
    </location>
</feature>
<dbReference type="OrthoDB" id="111030at2759"/>
<dbReference type="PANTHER" id="PTHR34396">
    <property type="entry name" value="OS03G0264950 PROTEIN-RELATED"/>
    <property type="match status" value="1"/>
</dbReference>
<keyword evidence="1" id="KW-0479">Metal-binding</keyword>
<dbReference type="InterPro" id="IPR003656">
    <property type="entry name" value="Znf_BED"/>
</dbReference>
<feature type="region of interest" description="Disordered" evidence="5">
    <location>
        <begin position="16"/>
        <end position="47"/>
    </location>
</feature>
<feature type="region of interest" description="Disordered" evidence="5">
    <location>
        <begin position="217"/>
        <end position="261"/>
    </location>
</feature>
<feature type="compositionally biased region" description="Basic residues" evidence="5">
    <location>
        <begin position="131"/>
        <end position="143"/>
    </location>
</feature>
<evidence type="ECO:0000256" key="3">
    <source>
        <dbReference type="ARBA" id="ARBA00022833"/>
    </source>
</evidence>
<dbReference type="GO" id="GO:0005634">
    <property type="term" value="C:nucleus"/>
    <property type="evidence" value="ECO:0007669"/>
    <property type="project" value="TreeGrafter"/>
</dbReference>
<evidence type="ECO:0000256" key="2">
    <source>
        <dbReference type="ARBA" id="ARBA00022771"/>
    </source>
</evidence>
<name>A0A081A327_PHYNI</name>
<feature type="compositionally biased region" description="Polar residues" evidence="5">
    <location>
        <begin position="226"/>
        <end position="244"/>
    </location>
</feature>
<organism evidence="7 8">
    <name type="scientific">Phytophthora nicotianae P1976</name>
    <dbReference type="NCBI Taxonomy" id="1317066"/>
    <lineage>
        <taxon>Eukaryota</taxon>
        <taxon>Sar</taxon>
        <taxon>Stramenopiles</taxon>
        <taxon>Oomycota</taxon>
        <taxon>Peronosporomycetes</taxon>
        <taxon>Peronosporales</taxon>
        <taxon>Peronosporaceae</taxon>
        <taxon>Phytophthora</taxon>
    </lineage>
</organism>
<reference evidence="7 8" key="1">
    <citation type="submission" date="2013-11" db="EMBL/GenBank/DDBJ databases">
        <title>The Genome Sequence of Phytophthora parasitica P1976.</title>
        <authorList>
            <consortium name="The Broad Institute Genomics Platform"/>
            <person name="Russ C."/>
            <person name="Tyler B."/>
            <person name="Panabieres F."/>
            <person name="Shan W."/>
            <person name="Tripathy S."/>
            <person name="Grunwald N."/>
            <person name="Machado M."/>
            <person name="Johnson C.S."/>
            <person name="Walker B."/>
            <person name="Young S."/>
            <person name="Zeng Q."/>
            <person name="Gargeya S."/>
            <person name="Fitzgerald M."/>
            <person name="Haas B."/>
            <person name="Abouelleil A."/>
            <person name="Allen A.W."/>
            <person name="Alvarado L."/>
            <person name="Arachchi H.M."/>
            <person name="Berlin A.M."/>
            <person name="Chapman S.B."/>
            <person name="Gainer-Dewar J."/>
            <person name="Goldberg J."/>
            <person name="Griggs A."/>
            <person name="Gujja S."/>
            <person name="Hansen M."/>
            <person name="Howarth C."/>
            <person name="Imamovic A."/>
            <person name="Ireland A."/>
            <person name="Larimer J."/>
            <person name="McCowan C."/>
            <person name="Murphy C."/>
            <person name="Pearson M."/>
            <person name="Poon T.W."/>
            <person name="Priest M."/>
            <person name="Roberts A."/>
            <person name="Saif S."/>
            <person name="Shea T."/>
            <person name="Sisk P."/>
            <person name="Sykes S."/>
            <person name="Wortman J."/>
            <person name="Nusbaum C."/>
            <person name="Birren B."/>
        </authorList>
    </citation>
    <scope>NUCLEOTIDE SEQUENCE [LARGE SCALE GENOMIC DNA]</scope>
    <source>
        <strain evidence="7 8">P1976</strain>
    </source>
</reference>
<evidence type="ECO:0000256" key="1">
    <source>
        <dbReference type="ARBA" id="ARBA00022723"/>
    </source>
</evidence>
<dbReference type="InterPro" id="IPR053031">
    <property type="entry name" value="Cuticle_assoc_protein"/>
</dbReference>
<dbReference type="AlphaFoldDB" id="A0A081A327"/>
<dbReference type="Proteomes" id="UP000028582">
    <property type="component" value="Unassembled WGS sequence"/>
</dbReference>
<evidence type="ECO:0000313" key="8">
    <source>
        <dbReference type="Proteomes" id="UP000028582"/>
    </source>
</evidence>
<dbReference type="PROSITE" id="PS50808">
    <property type="entry name" value="ZF_BED"/>
    <property type="match status" value="1"/>
</dbReference>
<feature type="compositionally biased region" description="Pro residues" evidence="5">
    <location>
        <begin position="19"/>
        <end position="32"/>
    </location>
</feature>
<dbReference type="EMBL" id="ANJA01001926">
    <property type="protein sequence ID" value="ETO73288.1"/>
    <property type="molecule type" value="Genomic_DNA"/>
</dbReference>
<protein>
    <recommendedName>
        <fullName evidence="6">BED-type domain-containing protein</fullName>
    </recommendedName>
</protein>